<accession>A0A2T0S6T8</accession>
<keyword evidence="1" id="KW-0812">Transmembrane</keyword>
<dbReference type="Proteomes" id="UP000239494">
    <property type="component" value="Unassembled WGS sequence"/>
</dbReference>
<feature type="transmembrane region" description="Helical" evidence="1">
    <location>
        <begin position="50"/>
        <end position="72"/>
    </location>
</feature>
<keyword evidence="1" id="KW-1133">Transmembrane helix</keyword>
<feature type="transmembrane region" description="Helical" evidence="1">
    <location>
        <begin position="6"/>
        <end position="30"/>
    </location>
</feature>
<organism evidence="2 3">
    <name type="scientific">Umezawaea tangerina</name>
    <dbReference type="NCBI Taxonomy" id="84725"/>
    <lineage>
        <taxon>Bacteria</taxon>
        <taxon>Bacillati</taxon>
        <taxon>Actinomycetota</taxon>
        <taxon>Actinomycetes</taxon>
        <taxon>Pseudonocardiales</taxon>
        <taxon>Pseudonocardiaceae</taxon>
        <taxon>Umezawaea</taxon>
    </lineage>
</organism>
<dbReference type="AlphaFoldDB" id="A0A2T0S6T8"/>
<sequence>MKVDWAALGAVFGVSIAVVLGLVLLFSVGLRGVSAREAAREDGRNGVNGAVTAVVSFAACACVVLFGLYLIVAA</sequence>
<dbReference type="EMBL" id="PVTF01000026">
    <property type="protein sequence ID" value="PRY29134.1"/>
    <property type="molecule type" value="Genomic_DNA"/>
</dbReference>
<evidence type="ECO:0000313" key="3">
    <source>
        <dbReference type="Proteomes" id="UP000239494"/>
    </source>
</evidence>
<proteinExistence type="predicted"/>
<evidence type="ECO:0000313" key="2">
    <source>
        <dbReference type="EMBL" id="PRY29134.1"/>
    </source>
</evidence>
<dbReference type="RefSeq" id="WP_106196915.1">
    <property type="nucleotide sequence ID" value="NZ_PVTF01000026.1"/>
</dbReference>
<keyword evidence="3" id="KW-1185">Reference proteome</keyword>
<keyword evidence="1" id="KW-0472">Membrane</keyword>
<name>A0A2T0S6T8_9PSEU</name>
<protein>
    <submittedName>
        <fullName evidence="2">Uncharacterized protein</fullName>
    </submittedName>
</protein>
<comment type="caution">
    <text evidence="2">The sequence shown here is derived from an EMBL/GenBank/DDBJ whole genome shotgun (WGS) entry which is preliminary data.</text>
</comment>
<reference evidence="2 3" key="1">
    <citation type="submission" date="2018-03" db="EMBL/GenBank/DDBJ databases">
        <title>Genomic Encyclopedia of Archaeal and Bacterial Type Strains, Phase II (KMG-II): from individual species to whole genera.</title>
        <authorList>
            <person name="Goeker M."/>
        </authorList>
    </citation>
    <scope>NUCLEOTIDE SEQUENCE [LARGE SCALE GENOMIC DNA]</scope>
    <source>
        <strain evidence="2 3">DSM 44720</strain>
    </source>
</reference>
<evidence type="ECO:0000256" key="1">
    <source>
        <dbReference type="SAM" id="Phobius"/>
    </source>
</evidence>
<gene>
    <name evidence="2" type="ORF">CLV43_1267</name>
</gene>